<accession>A0A317ZEY4</accession>
<dbReference type="SUPFAM" id="SSF52317">
    <property type="entry name" value="Class I glutamine amidotransferase-like"/>
    <property type="match status" value="1"/>
</dbReference>
<dbReference type="EMBL" id="QHJQ01000006">
    <property type="protein sequence ID" value="PXA03956.1"/>
    <property type="molecule type" value="Genomic_DNA"/>
</dbReference>
<dbReference type="FunFam" id="3.40.50.880:FF:000033">
    <property type="entry name" value="Glutamine amidotransferase class-I"/>
    <property type="match status" value="1"/>
</dbReference>
<dbReference type="Proteomes" id="UP000247099">
    <property type="component" value="Unassembled WGS sequence"/>
</dbReference>
<keyword evidence="2" id="KW-0808">Transferase</keyword>
<dbReference type="Pfam" id="PF00117">
    <property type="entry name" value="GATase"/>
    <property type="match status" value="1"/>
</dbReference>
<feature type="domain" description="Glutamine amidotransferase" evidence="1">
    <location>
        <begin position="44"/>
        <end position="182"/>
    </location>
</feature>
<dbReference type="GO" id="GO:0016740">
    <property type="term" value="F:transferase activity"/>
    <property type="evidence" value="ECO:0007669"/>
    <property type="project" value="UniProtKB-KW"/>
</dbReference>
<dbReference type="InParanoid" id="A0A317ZEY4"/>
<dbReference type="PANTHER" id="PTHR42695:SF5">
    <property type="entry name" value="GLUTAMINE AMIDOTRANSFERASE YLR126C-RELATED"/>
    <property type="match status" value="1"/>
</dbReference>
<sequence>MQMHIICFQHVPFEGPAAIADWADSRGHALECIRLFDNEPTPPCDSYDMLLIMGGPMNIDEETEHPWLTAEKAAIREAIQAGKIVVGICLGAQLIADALGAKVERGPQAEIGWLPIEKSPEASQALRLPDSLRVFHWHGDSFTLPVGAVRIASSAACPHQGFLYQERVLALQCHLESTPASMHALIDACEDEIGIGPYIQDASTMRSEPETTFRNMQAVLFQLLDRISCHG</sequence>
<dbReference type="PANTHER" id="PTHR42695">
    <property type="entry name" value="GLUTAMINE AMIDOTRANSFERASE YLR126C-RELATED"/>
    <property type="match status" value="1"/>
</dbReference>
<dbReference type="GO" id="GO:0005829">
    <property type="term" value="C:cytosol"/>
    <property type="evidence" value="ECO:0007669"/>
    <property type="project" value="TreeGrafter"/>
</dbReference>
<evidence type="ECO:0000313" key="2">
    <source>
        <dbReference type="EMBL" id="PXA03956.1"/>
    </source>
</evidence>
<dbReference type="InterPro" id="IPR017926">
    <property type="entry name" value="GATASE"/>
</dbReference>
<evidence type="ECO:0000313" key="3">
    <source>
        <dbReference type="Proteomes" id="UP000247099"/>
    </source>
</evidence>
<dbReference type="InterPro" id="IPR044992">
    <property type="entry name" value="ChyE-like"/>
</dbReference>
<gene>
    <name evidence="2" type="ORF">DDZ13_09975</name>
</gene>
<dbReference type="AlphaFoldDB" id="A0A317ZEY4"/>
<reference evidence="2 3" key="1">
    <citation type="submission" date="2018-05" db="EMBL/GenBank/DDBJ databases">
        <title>Coraliomargarita sinensis sp. nov., isolated from a marine solar saltern.</title>
        <authorList>
            <person name="Zhou L.Y."/>
        </authorList>
    </citation>
    <scope>NUCLEOTIDE SEQUENCE [LARGE SCALE GENOMIC DNA]</scope>
    <source>
        <strain evidence="2 3">WN38</strain>
    </source>
</reference>
<organism evidence="2 3">
    <name type="scientific">Coraliomargarita sinensis</name>
    <dbReference type="NCBI Taxonomy" id="2174842"/>
    <lineage>
        <taxon>Bacteria</taxon>
        <taxon>Pseudomonadati</taxon>
        <taxon>Verrucomicrobiota</taxon>
        <taxon>Opitutia</taxon>
        <taxon>Puniceicoccales</taxon>
        <taxon>Coraliomargaritaceae</taxon>
        <taxon>Coraliomargarita</taxon>
    </lineage>
</organism>
<comment type="caution">
    <text evidence="2">The sequence shown here is derived from an EMBL/GenBank/DDBJ whole genome shotgun (WGS) entry which is preliminary data.</text>
</comment>
<dbReference type="InterPro" id="IPR029062">
    <property type="entry name" value="Class_I_gatase-like"/>
</dbReference>
<dbReference type="OrthoDB" id="9813383at2"/>
<protein>
    <submittedName>
        <fullName evidence="2">Amidotransferase</fullName>
    </submittedName>
</protein>
<dbReference type="Gene3D" id="3.40.50.880">
    <property type="match status" value="1"/>
</dbReference>
<proteinExistence type="predicted"/>
<evidence type="ECO:0000259" key="1">
    <source>
        <dbReference type="Pfam" id="PF00117"/>
    </source>
</evidence>
<keyword evidence="3" id="KW-1185">Reference proteome</keyword>
<dbReference type="CDD" id="cd01741">
    <property type="entry name" value="GATase1_1"/>
    <property type="match status" value="1"/>
</dbReference>
<name>A0A317ZEY4_9BACT</name>
<dbReference type="PROSITE" id="PS51273">
    <property type="entry name" value="GATASE_TYPE_1"/>
    <property type="match status" value="1"/>
</dbReference>